<evidence type="ECO:0000313" key="2">
    <source>
        <dbReference type="Proteomes" id="UP001501581"/>
    </source>
</evidence>
<organism evidence="1 2">
    <name type="scientific">Nocardioides dubius</name>
    <dbReference type="NCBI Taxonomy" id="317019"/>
    <lineage>
        <taxon>Bacteria</taxon>
        <taxon>Bacillati</taxon>
        <taxon>Actinomycetota</taxon>
        <taxon>Actinomycetes</taxon>
        <taxon>Propionibacteriales</taxon>
        <taxon>Nocardioidaceae</taxon>
        <taxon>Nocardioides</taxon>
    </lineage>
</organism>
<dbReference type="SUPFAM" id="SSF50475">
    <property type="entry name" value="FMN-binding split barrel"/>
    <property type="match status" value="1"/>
</dbReference>
<proteinExistence type="predicted"/>
<dbReference type="Proteomes" id="UP001501581">
    <property type="component" value="Unassembled WGS sequence"/>
</dbReference>
<dbReference type="InterPro" id="IPR037119">
    <property type="entry name" value="Haem_oxidase_HugZ-like_sf"/>
</dbReference>
<dbReference type="RefSeq" id="WP_343996772.1">
    <property type="nucleotide sequence ID" value="NZ_BAAALG010000017.1"/>
</dbReference>
<evidence type="ECO:0000313" key="1">
    <source>
        <dbReference type="EMBL" id="GAA1114255.1"/>
    </source>
</evidence>
<reference evidence="1 2" key="1">
    <citation type="journal article" date="2019" name="Int. J. Syst. Evol. Microbiol.">
        <title>The Global Catalogue of Microorganisms (GCM) 10K type strain sequencing project: providing services to taxonomists for standard genome sequencing and annotation.</title>
        <authorList>
            <consortium name="The Broad Institute Genomics Platform"/>
            <consortium name="The Broad Institute Genome Sequencing Center for Infectious Disease"/>
            <person name="Wu L."/>
            <person name="Ma J."/>
        </authorList>
    </citation>
    <scope>NUCLEOTIDE SEQUENCE [LARGE SCALE GENOMIC DNA]</scope>
    <source>
        <strain evidence="1 2">JCM 13008</strain>
    </source>
</reference>
<accession>A0ABN1U2U1</accession>
<keyword evidence="2" id="KW-1185">Reference proteome</keyword>
<sequence>MSTATPSYEPAEIAAEARSILSCPAGASLVVQGVEDAIDDDLGLIDDNGTPVFLTMAGSLLERAALSNSSALLRVSSSLNADRAIVVAGQLTTHHRDRAGRVVVELRVAMVSLVDRREDGGTTRHLHVSADEFTRPELRLNRGYLHRSLAHANECHQDELRSAVSMATGTRPHAIAGVHLFDLTTDGVSLSWVDATGAHQRTVAFDRAADTPEELAELLSRHLHAGLC</sequence>
<gene>
    <name evidence="1" type="ORF">GCM10009668_40830</name>
</gene>
<protein>
    <recommendedName>
        <fullName evidence="3">DUF2470 domain-containing protein</fullName>
    </recommendedName>
</protein>
<name>A0ABN1U2U1_9ACTN</name>
<evidence type="ECO:0008006" key="3">
    <source>
        <dbReference type="Google" id="ProtNLM"/>
    </source>
</evidence>
<comment type="caution">
    <text evidence="1">The sequence shown here is derived from an EMBL/GenBank/DDBJ whole genome shotgun (WGS) entry which is preliminary data.</text>
</comment>
<dbReference type="EMBL" id="BAAALG010000017">
    <property type="protein sequence ID" value="GAA1114255.1"/>
    <property type="molecule type" value="Genomic_DNA"/>
</dbReference>
<dbReference type="Gene3D" id="3.20.180.10">
    <property type="entry name" value="PNP-oxidase-like"/>
    <property type="match status" value="1"/>
</dbReference>